<dbReference type="EMBL" id="DVNM01000012">
    <property type="protein sequence ID" value="HIU68709.1"/>
    <property type="molecule type" value="Genomic_DNA"/>
</dbReference>
<dbReference type="AlphaFoldDB" id="A0A9D1MTQ2"/>
<keyword evidence="1" id="KW-0472">Membrane</keyword>
<dbReference type="Proteomes" id="UP000824125">
    <property type="component" value="Unassembled WGS sequence"/>
</dbReference>
<protein>
    <submittedName>
        <fullName evidence="2">Uncharacterized protein</fullName>
    </submittedName>
</protein>
<reference evidence="2" key="1">
    <citation type="submission" date="2020-10" db="EMBL/GenBank/DDBJ databases">
        <authorList>
            <person name="Gilroy R."/>
        </authorList>
    </citation>
    <scope>NUCLEOTIDE SEQUENCE</scope>
    <source>
        <strain evidence="2">CHK176-6737</strain>
    </source>
</reference>
<reference evidence="2" key="2">
    <citation type="journal article" date="2021" name="PeerJ">
        <title>Extensive microbial diversity within the chicken gut microbiome revealed by metagenomics and culture.</title>
        <authorList>
            <person name="Gilroy R."/>
            <person name="Ravi A."/>
            <person name="Getino M."/>
            <person name="Pursley I."/>
            <person name="Horton D.L."/>
            <person name="Alikhan N.F."/>
            <person name="Baker D."/>
            <person name="Gharbi K."/>
            <person name="Hall N."/>
            <person name="Watson M."/>
            <person name="Adriaenssens E.M."/>
            <person name="Foster-Nyarko E."/>
            <person name="Jarju S."/>
            <person name="Secka A."/>
            <person name="Antonio M."/>
            <person name="Oren A."/>
            <person name="Chaudhuri R.R."/>
            <person name="La Ragione R."/>
            <person name="Hildebrand F."/>
            <person name="Pallen M.J."/>
        </authorList>
    </citation>
    <scope>NUCLEOTIDE SEQUENCE</scope>
    <source>
        <strain evidence="2">CHK176-6737</strain>
    </source>
</reference>
<feature type="transmembrane region" description="Helical" evidence="1">
    <location>
        <begin position="12"/>
        <end position="34"/>
    </location>
</feature>
<comment type="caution">
    <text evidence="2">The sequence shown here is derived from an EMBL/GenBank/DDBJ whole genome shotgun (WGS) entry which is preliminary data.</text>
</comment>
<accession>A0A9D1MTQ2</accession>
<proteinExistence type="predicted"/>
<evidence type="ECO:0000313" key="3">
    <source>
        <dbReference type="Proteomes" id="UP000824125"/>
    </source>
</evidence>
<keyword evidence="1" id="KW-0812">Transmembrane</keyword>
<gene>
    <name evidence="2" type="ORF">IAD23_01975</name>
</gene>
<evidence type="ECO:0000256" key="1">
    <source>
        <dbReference type="SAM" id="Phobius"/>
    </source>
</evidence>
<sequence length="80" mass="9244">MKGKRKITLRILRIVMASLAAGMGITLTVCAVQYPKYADVLAAELWVWLLYYGVLWGMPLLVVLIVYLVLRRRWKQSCLF</sequence>
<name>A0A9D1MTQ2_9FIRM</name>
<organism evidence="2 3">
    <name type="scientific">Candidatus Scybalenecus merdavium</name>
    <dbReference type="NCBI Taxonomy" id="2840939"/>
    <lineage>
        <taxon>Bacteria</taxon>
        <taxon>Bacillati</taxon>
        <taxon>Bacillota</taxon>
        <taxon>Clostridia</taxon>
        <taxon>Eubacteriales</taxon>
        <taxon>Oscillospiraceae</taxon>
        <taxon>Oscillospiraceae incertae sedis</taxon>
        <taxon>Candidatus Scybalenecus</taxon>
    </lineage>
</organism>
<keyword evidence="1" id="KW-1133">Transmembrane helix</keyword>
<feature type="transmembrane region" description="Helical" evidence="1">
    <location>
        <begin position="46"/>
        <end position="70"/>
    </location>
</feature>
<evidence type="ECO:0000313" key="2">
    <source>
        <dbReference type="EMBL" id="HIU68709.1"/>
    </source>
</evidence>